<dbReference type="PANTHER" id="PTHR43452">
    <property type="entry name" value="PYRUVATE DECARBOXYLASE"/>
    <property type="match status" value="1"/>
</dbReference>
<dbReference type="Pfam" id="PF00205">
    <property type="entry name" value="TPP_enzyme_M"/>
    <property type="match status" value="1"/>
</dbReference>
<dbReference type="RefSeq" id="WP_073177367.1">
    <property type="nucleotide sequence ID" value="NZ_FQYI01000001.1"/>
</dbReference>
<dbReference type="GO" id="GO:0000949">
    <property type="term" value="P:aromatic amino acid family catabolic process to alcohol via Ehrlich pathway"/>
    <property type="evidence" value="ECO:0007669"/>
    <property type="project" value="TreeGrafter"/>
</dbReference>
<evidence type="ECO:0000259" key="14">
    <source>
        <dbReference type="Pfam" id="PF02776"/>
    </source>
</evidence>
<dbReference type="InterPro" id="IPR011766">
    <property type="entry name" value="TPP_enzyme_TPP-bd"/>
</dbReference>
<comment type="similarity">
    <text evidence="3 11">Belongs to the TPP enzyme family.</text>
</comment>
<feature type="binding site" evidence="10">
    <location>
        <position position="477"/>
    </location>
    <ligand>
        <name>Mg(2+)</name>
        <dbReference type="ChEBI" id="CHEBI:18420"/>
    </ligand>
</feature>
<organism evidence="15 16">
    <name type="scientific">Cruoricaptor ignavus</name>
    <dbReference type="NCBI Taxonomy" id="1118202"/>
    <lineage>
        <taxon>Bacteria</taxon>
        <taxon>Pseudomonadati</taxon>
        <taxon>Bacteroidota</taxon>
        <taxon>Flavobacteriia</taxon>
        <taxon>Flavobacteriales</taxon>
        <taxon>Weeksellaceae</taxon>
        <taxon>Cruoricaptor</taxon>
    </lineage>
</organism>
<comment type="cofactor">
    <cofactor evidence="2">
        <name>thiamine diphosphate</name>
        <dbReference type="ChEBI" id="CHEBI:58937"/>
    </cofactor>
</comment>
<feature type="binding site" evidence="10">
    <location>
        <position position="479"/>
    </location>
    <ligand>
        <name>Mg(2+)</name>
        <dbReference type="ChEBI" id="CHEBI:18420"/>
    </ligand>
</feature>
<accession>A0A1M6A3K4</accession>
<proteinExistence type="inferred from homology"/>
<evidence type="ECO:0000256" key="10">
    <source>
        <dbReference type="PIRSR" id="PIRSR036565-2"/>
    </source>
</evidence>
<dbReference type="PIRSF" id="PIRSF036565">
    <property type="entry name" value="Pyruvt_ip_decrb"/>
    <property type="match status" value="1"/>
</dbReference>
<evidence type="ECO:0000256" key="1">
    <source>
        <dbReference type="ARBA" id="ARBA00001041"/>
    </source>
</evidence>
<dbReference type="GO" id="GO:0000287">
    <property type="term" value="F:magnesium ion binding"/>
    <property type="evidence" value="ECO:0007669"/>
    <property type="project" value="InterPro"/>
</dbReference>
<dbReference type="Pfam" id="PF02775">
    <property type="entry name" value="TPP_enzyme_C"/>
    <property type="match status" value="1"/>
</dbReference>
<dbReference type="InterPro" id="IPR029035">
    <property type="entry name" value="DHS-like_NAD/FAD-binding_dom"/>
</dbReference>
<dbReference type="GO" id="GO:0005829">
    <property type="term" value="C:cytosol"/>
    <property type="evidence" value="ECO:0007669"/>
    <property type="project" value="TreeGrafter"/>
</dbReference>
<dbReference type="STRING" id="1118202.SAMN05443429_101130"/>
<dbReference type="Gene3D" id="3.40.50.970">
    <property type="match status" value="2"/>
</dbReference>
<gene>
    <name evidence="15" type="ORF">SAMN05443429_101130</name>
</gene>
<sequence length="572" mass="62524">MAKTTIGKYLASRLEEIGLKYYFTVPGDYNLTLLDELISNKNMQYVGNCNELNSAYAAEGYARANGAGAMITTFNVGAFSALNGIVSAYAERLPVIFVCSAPNSNDIFSNRFVHHSIATHDFSYQFEMIKRVTCVAERILHAENAPRQIDNAIRTAIRERKPAYIEIPANLSTAECSVPQPLLLDAPVGGNTAMAVNEEALNAAVKSIAEQLNKAEKPVLLAGPHLRSFGAVDAFRHLAEALGCAVAVLPNAKSFFPEDHPQFIGVYLGKVSSPGCDAIMEWSDMILAAGAVFTDYSTVGWTMALPEREKMIDVRAWDVQLPEDDFTNVPIAKVLEGLANYVNSNKTSLEQFNRESQQGKMVDYDSQAADERLSRAEMVNQIEHNLIDANTTLIVETGDSWFNGMYMKLPNGAGFEMEMQYGSIGWSLPASLGYALGAEPGRRTVLLIGDGSFQLTAQEISKMIELKQEIIMVLVNNYGYVIESAIHEGPYNYYQNWDYAALMKAFNGNDGNGLGLTAATAGELADAIAQAKSHKGGPVLIECQIEHDDYTKELITWGSAAAEANAREPKEI</sequence>
<dbReference type="InterPro" id="IPR012110">
    <property type="entry name" value="PDC/IPDC-like"/>
</dbReference>
<dbReference type="OrthoDB" id="4494979at2"/>
<dbReference type="SUPFAM" id="SSF52518">
    <property type="entry name" value="Thiamin diphosphate-binding fold (THDP-binding)"/>
    <property type="match status" value="2"/>
</dbReference>
<dbReference type="Gene3D" id="3.40.50.1220">
    <property type="entry name" value="TPP-binding domain"/>
    <property type="match status" value="1"/>
</dbReference>
<dbReference type="InterPro" id="IPR029061">
    <property type="entry name" value="THDP-binding"/>
</dbReference>
<dbReference type="GO" id="GO:0030976">
    <property type="term" value="F:thiamine pyrophosphate binding"/>
    <property type="evidence" value="ECO:0007669"/>
    <property type="project" value="InterPro"/>
</dbReference>
<evidence type="ECO:0000256" key="9">
    <source>
        <dbReference type="ARBA" id="ARBA00023239"/>
    </source>
</evidence>
<protein>
    <recommendedName>
        <fullName evidence="4">pyruvate decarboxylase</fullName>
        <ecNumber evidence="4">4.1.1.1</ecNumber>
    </recommendedName>
</protein>
<evidence type="ECO:0000256" key="7">
    <source>
        <dbReference type="ARBA" id="ARBA00022842"/>
    </source>
</evidence>
<dbReference type="GO" id="GO:0004737">
    <property type="term" value="F:pyruvate decarboxylase activity"/>
    <property type="evidence" value="ECO:0007669"/>
    <property type="project" value="UniProtKB-EC"/>
</dbReference>
<dbReference type="FunFam" id="3.40.50.970:FF:000019">
    <property type="entry name" value="Pyruvate decarboxylase isozyme"/>
    <property type="match status" value="1"/>
</dbReference>
<dbReference type="FunFam" id="3.40.50.970:FF:000024">
    <property type="entry name" value="Pyruvate decarboxylase isozyme"/>
    <property type="match status" value="1"/>
</dbReference>
<dbReference type="InterPro" id="IPR047214">
    <property type="entry name" value="TPP_PDC_IPDC"/>
</dbReference>
<evidence type="ECO:0000256" key="11">
    <source>
        <dbReference type="RuleBase" id="RU362132"/>
    </source>
</evidence>
<evidence type="ECO:0000313" key="15">
    <source>
        <dbReference type="EMBL" id="SHI31047.1"/>
    </source>
</evidence>
<keyword evidence="9" id="KW-0456">Lyase</keyword>
<feature type="domain" description="Thiamine pyrophosphate enzyme N-terminal TPP-binding" evidence="14">
    <location>
        <begin position="5"/>
        <end position="106"/>
    </location>
</feature>
<keyword evidence="5 10" id="KW-0479">Metal-binding</keyword>
<keyword evidence="6" id="KW-0210">Decarboxylase</keyword>
<keyword evidence="15" id="KW-0670">Pyruvate</keyword>
<dbReference type="AlphaFoldDB" id="A0A1M6A3K4"/>
<feature type="binding site" evidence="10">
    <location>
        <position position="450"/>
    </location>
    <ligand>
        <name>Mg(2+)</name>
        <dbReference type="ChEBI" id="CHEBI:18420"/>
    </ligand>
</feature>
<keyword evidence="7 10" id="KW-0460">Magnesium</keyword>
<dbReference type="EC" id="4.1.1.1" evidence="4"/>
<dbReference type="CDD" id="cd02005">
    <property type="entry name" value="TPP_PDC_IPDC"/>
    <property type="match status" value="1"/>
</dbReference>
<reference evidence="15 16" key="1">
    <citation type="submission" date="2016-11" db="EMBL/GenBank/DDBJ databases">
        <authorList>
            <person name="Jaros S."/>
            <person name="Januszkiewicz K."/>
            <person name="Wedrychowicz H."/>
        </authorList>
    </citation>
    <scope>NUCLEOTIDE SEQUENCE [LARGE SCALE GENOMIC DNA]</scope>
    <source>
        <strain evidence="15 16">DSM 25479</strain>
    </source>
</reference>
<dbReference type="EMBL" id="FQYI01000001">
    <property type="protein sequence ID" value="SHI31047.1"/>
    <property type="molecule type" value="Genomic_DNA"/>
</dbReference>
<evidence type="ECO:0000256" key="2">
    <source>
        <dbReference type="ARBA" id="ARBA00001964"/>
    </source>
</evidence>
<evidence type="ECO:0000256" key="4">
    <source>
        <dbReference type="ARBA" id="ARBA00013202"/>
    </source>
</evidence>
<feature type="domain" description="Thiamine pyrophosphate enzyme central" evidence="12">
    <location>
        <begin position="206"/>
        <end position="330"/>
    </location>
</feature>
<keyword evidence="16" id="KW-1185">Reference proteome</keyword>
<dbReference type="InterPro" id="IPR047213">
    <property type="entry name" value="TPP_PYR_PDC_IPDC-like"/>
</dbReference>
<dbReference type="Pfam" id="PF02776">
    <property type="entry name" value="TPP_enzyme_N"/>
    <property type="match status" value="1"/>
</dbReference>
<evidence type="ECO:0000259" key="13">
    <source>
        <dbReference type="Pfam" id="PF02775"/>
    </source>
</evidence>
<evidence type="ECO:0000256" key="5">
    <source>
        <dbReference type="ARBA" id="ARBA00022723"/>
    </source>
</evidence>
<comment type="cofactor">
    <cofactor evidence="10">
        <name>Mg(2+)</name>
        <dbReference type="ChEBI" id="CHEBI:18420"/>
    </cofactor>
    <text evidence="10">Binds 1 Mg(2+) per subunit.</text>
</comment>
<evidence type="ECO:0000256" key="6">
    <source>
        <dbReference type="ARBA" id="ARBA00022793"/>
    </source>
</evidence>
<feature type="domain" description="Thiamine pyrophosphate enzyme TPP-binding" evidence="13">
    <location>
        <begin position="415"/>
        <end position="543"/>
    </location>
</feature>
<keyword evidence="8 11" id="KW-0786">Thiamine pyrophosphate</keyword>
<dbReference type="PANTHER" id="PTHR43452:SF1">
    <property type="entry name" value="PYRUVATE DECARBOXYLASE C186.09-RELATED"/>
    <property type="match status" value="1"/>
</dbReference>
<evidence type="ECO:0000256" key="3">
    <source>
        <dbReference type="ARBA" id="ARBA00007812"/>
    </source>
</evidence>
<dbReference type="CDD" id="cd07038">
    <property type="entry name" value="TPP_PYR_PDC_IPDC_like"/>
    <property type="match status" value="1"/>
</dbReference>
<evidence type="ECO:0000259" key="12">
    <source>
        <dbReference type="Pfam" id="PF00205"/>
    </source>
</evidence>
<name>A0A1M6A3K4_9FLAO</name>
<dbReference type="Proteomes" id="UP000184335">
    <property type="component" value="Unassembled WGS sequence"/>
</dbReference>
<dbReference type="InterPro" id="IPR012001">
    <property type="entry name" value="Thiamin_PyroP_enz_TPP-bd_dom"/>
</dbReference>
<dbReference type="FunFam" id="3.40.50.1220:FF:000009">
    <property type="entry name" value="Pyruvate decarboxylase 1"/>
    <property type="match status" value="1"/>
</dbReference>
<evidence type="ECO:0000256" key="8">
    <source>
        <dbReference type="ARBA" id="ARBA00023052"/>
    </source>
</evidence>
<dbReference type="SUPFAM" id="SSF52467">
    <property type="entry name" value="DHS-like NAD/FAD-binding domain"/>
    <property type="match status" value="1"/>
</dbReference>
<comment type="catalytic activity">
    <reaction evidence="1">
        <text>a 2-oxocarboxylate + H(+) = an aldehyde + CO2</text>
        <dbReference type="Rhea" id="RHEA:11628"/>
        <dbReference type="ChEBI" id="CHEBI:15378"/>
        <dbReference type="ChEBI" id="CHEBI:16526"/>
        <dbReference type="ChEBI" id="CHEBI:17478"/>
        <dbReference type="ChEBI" id="CHEBI:35179"/>
        <dbReference type="EC" id="4.1.1.1"/>
    </reaction>
</comment>
<evidence type="ECO:0000313" key="16">
    <source>
        <dbReference type="Proteomes" id="UP000184335"/>
    </source>
</evidence>
<dbReference type="InterPro" id="IPR012000">
    <property type="entry name" value="Thiamin_PyroP_enz_cen_dom"/>
</dbReference>